<evidence type="ECO:0000256" key="1">
    <source>
        <dbReference type="SAM" id="MobiDB-lite"/>
    </source>
</evidence>
<reference evidence="2" key="1">
    <citation type="journal article" date="2009" name="Rice">
        <title>De Novo Next Generation Sequencing of Plant Genomes.</title>
        <authorList>
            <person name="Rounsley S."/>
            <person name="Marri P.R."/>
            <person name="Yu Y."/>
            <person name="He R."/>
            <person name="Sisneros N."/>
            <person name="Goicoechea J.L."/>
            <person name="Lee S.J."/>
            <person name="Angelova A."/>
            <person name="Kudrna D."/>
            <person name="Luo M."/>
            <person name="Affourtit J."/>
            <person name="Desany B."/>
            <person name="Knight J."/>
            <person name="Niazi F."/>
            <person name="Egholm M."/>
            <person name="Wing R.A."/>
        </authorList>
    </citation>
    <scope>NUCLEOTIDE SEQUENCE [LARGE SCALE GENOMIC DNA]</scope>
    <source>
        <strain evidence="2">cv. IRGC 105608</strain>
    </source>
</reference>
<dbReference type="AlphaFoldDB" id="A0A0D3HC90"/>
<accession>A0A0D3HC90</accession>
<protein>
    <submittedName>
        <fullName evidence="2">Uncharacterized protein</fullName>
    </submittedName>
</protein>
<feature type="compositionally biased region" description="Basic and acidic residues" evidence="1">
    <location>
        <begin position="117"/>
        <end position="135"/>
    </location>
</feature>
<feature type="region of interest" description="Disordered" evidence="1">
    <location>
        <begin position="22"/>
        <end position="165"/>
    </location>
</feature>
<evidence type="ECO:0000313" key="2">
    <source>
        <dbReference type="EnsemblPlants" id="OBART10G05750.1"/>
    </source>
</evidence>
<dbReference type="EnsemblPlants" id="OBART10G05750.1">
    <property type="protein sequence ID" value="OBART10G05750.1"/>
    <property type="gene ID" value="OBART10G05750"/>
</dbReference>
<proteinExistence type="predicted"/>
<keyword evidence="3" id="KW-1185">Reference proteome</keyword>
<dbReference type="PaxDb" id="65489-OBART10G05750.1"/>
<feature type="compositionally biased region" description="Polar residues" evidence="1">
    <location>
        <begin position="58"/>
        <end position="72"/>
    </location>
</feature>
<reference evidence="2" key="2">
    <citation type="submission" date="2015-03" db="UniProtKB">
        <authorList>
            <consortium name="EnsemblPlants"/>
        </authorList>
    </citation>
    <scope>IDENTIFICATION</scope>
</reference>
<dbReference type="Gramene" id="OBART10G05750.1">
    <property type="protein sequence ID" value="OBART10G05750.1"/>
    <property type="gene ID" value="OBART10G05750"/>
</dbReference>
<dbReference type="HOGENOM" id="CLU_1613336_0_0_1"/>
<dbReference type="Proteomes" id="UP000026960">
    <property type="component" value="Chromosome 10"/>
</dbReference>
<evidence type="ECO:0000313" key="3">
    <source>
        <dbReference type="Proteomes" id="UP000026960"/>
    </source>
</evidence>
<name>A0A0D3HC90_9ORYZ</name>
<organism evidence="2">
    <name type="scientific">Oryza barthii</name>
    <dbReference type="NCBI Taxonomy" id="65489"/>
    <lineage>
        <taxon>Eukaryota</taxon>
        <taxon>Viridiplantae</taxon>
        <taxon>Streptophyta</taxon>
        <taxon>Embryophyta</taxon>
        <taxon>Tracheophyta</taxon>
        <taxon>Spermatophyta</taxon>
        <taxon>Magnoliopsida</taxon>
        <taxon>Liliopsida</taxon>
        <taxon>Poales</taxon>
        <taxon>Poaceae</taxon>
        <taxon>BOP clade</taxon>
        <taxon>Oryzoideae</taxon>
        <taxon>Oryzeae</taxon>
        <taxon>Oryzinae</taxon>
        <taxon>Oryza</taxon>
    </lineage>
</organism>
<sequence length="165" mass="17429">MPRHHPLSFPSSSSLSLTFLLSGQAGRRVRRRSAERGGRGGGPAVGDAATSDEAATREQATTPGSESGVKTSGSRERIGGMRCAQWPTGEKCSVALGGEDGRRRGKTGGTRCGQWPAREKSGGNDRWRTHDEAGETKGVVRPAASRGKDQRRRSVAKTGSDRACP</sequence>